<evidence type="ECO:0000313" key="2">
    <source>
        <dbReference type="Proteomes" id="UP000078124"/>
    </source>
</evidence>
<comment type="caution">
    <text evidence="1">The sequence shown here is derived from an EMBL/GenBank/DDBJ whole genome shotgun (WGS) entry which is preliminary data.</text>
</comment>
<dbReference type="AlphaFoldDB" id="A0A8G2A5D1"/>
<organism evidence="1 2">
    <name type="scientific">Raoultella planticola</name>
    <name type="common">Klebsiella planticola</name>
    <dbReference type="NCBI Taxonomy" id="575"/>
    <lineage>
        <taxon>Bacteria</taxon>
        <taxon>Pseudomonadati</taxon>
        <taxon>Pseudomonadota</taxon>
        <taxon>Gammaproteobacteria</taxon>
        <taxon>Enterobacterales</taxon>
        <taxon>Enterobacteriaceae</taxon>
        <taxon>Klebsiella/Raoultella group</taxon>
        <taxon>Raoultella</taxon>
    </lineage>
</organism>
<dbReference type="Proteomes" id="UP000078124">
    <property type="component" value="Unassembled WGS sequence"/>
</dbReference>
<evidence type="ECO:0000313" key="1">
    <source>
        <dbReference type="EMBL" id="SBM17860.1"/>
    </source>
</evidence>
<reference evidence="1 2" key="1">
    <citation type="submission" date="2016-05" db="EMBL/GenBank/DDBJ databases">
        <authorList>
            <consortium name="Pathogen Informatics"/>
        </authorList>
    </citation>
    <scope>NUCLEOTIDE SEQUENCE [LARGE SCALE GENOMIC DNA]</scope>
    <source>
        <strain evidence="1 2">2880STDY5682802</strain>
    </source>
</reference>
<accession>A0A8G2A5D1</accession>
<dbReference type="EMBL" id="FLAC01000010">
    <property type="protein sequence ID" value="SBM17860.1"/>
    <property type="molecule type" value="Genomic_DNA"/>
</dbReference>
<gene>
    <name evidence="1" type="ORF">SAMEA2273876_02855</name>
</gene>
<proteinExistence type="predicted"/>
<name>A0A8G2A5D1_RAOPL</name>
<protein>
    <submittedName>
        <fullName evidence="1">Uncharacterized protein</fullName>
    </submittedName>
</protein>
<sequence length="97" mass="10762">MYPKPTGFAVIFVAMRSSLSLHGMSSKALNEDGKILREIVLISTAFKHEKCRMFTSILKAVLKSAAAERCACSAMTSLLARSRLRGPQRKIQHILLQ</sequence>